<reference evidence="1" key="1">
    <citation type="journal article" date="2011" name="BMC Genomics">
        <title>Shotgun sequencing of Yersinia enterocolitica strain W22703 (biotype 2, serotype O:9): genomic evidence for oscillation between invertebrates and mammals.</title>
        <authorList>
            <person name="Fuchs T.M."/>
            <person name="Brandt K."/>
            <person name="Starke M."/>
            <person name="Rattei T."/>
        </authorList>
    </citation>
    <scope>NUCLEOTIDE SEQUENCE</scope>
</reference>
<gene>
    <name evidence="1" type="ORF">YEW_DY17110</name>
</gene>
<dbReference type="AlphaFoldDB" id="F4N5D0"/>
<organism evidence="1">
    <name type="scientific">Yersinia enterocolitica W22703</name>
    <dbReference type="NCBI Taxonomy" id="913028"/>
    <lineage>
        <taxon>Bacteria</taxon>
        <taxon>Pseudomonadati</taxon>
        <taxon>Pseudomonadota</taxon>
        <taxon>Gammaproteobacteria</taxon>
        <taxon>Enterobacterales</taxon>
        <taxon>Yersiniaceae</taxon>
        <taxon>Yersinia</taxon>
    </lineage>
</organism>
<dbReference type="EMBL" id="FR718723">
    <property type="protein sequence ID" value="CBX73288.1"/>
    <property type="molecule type" value="Genomic_DNA"/>
</dbReference>
<evidence type="ECO:0000313" key="1">
    <source>
        <dbReference type="EMBL" id="CBX73288.1"/>
    </source>
</evidence>
<accession>F4N5D0</accession>
<protein>
    <submittedName>
        <fullName evidence="1">Uncharacterized protein</fullName>
    </submittedName>
</protein>
<proteinExistence type="predicted"/>
<name>F4N5D0_YEREN</name>
<sequence>MTKSKFGPLNPDYMSRITEIINICQLWSKSEPQLCFKSAPL</sequence>